<evidence type="ECO:0000313" key="1">
    <source>
        <dbReference type="EMBL" id="SBP09384.1"/>
    </source>
</evidence>
<sequence length="150" mass="16476">GALRAKPTGSTAIVQAVTCFAFFSLASMERGRLGGPTRTGSGSIVFEAACFLTQDFCNKDEMRCSSSLTVYIGAIRTGPFFCLGFGSEVNPFLFVFSCCVFKDCCWSVKSRTNQNLVSCSVYVRVDEDWFSQEEPSFQHLLLCSPSHAKQ</sequence>
<feature type="non-terminal residue" evidence="1">
    <location>
        <position position="150"/>
    </location>
</feature>
<dbReference type="AlphaFoldDB" id="A0A1A7WV05"/>
<gene>
    <name evidence="1" type="primary">Nfu_g_1_007630</name>
</gene>
<accession>A0A1A7WV05</accession>
<reference evidence="1" key="1">
    <citation type="submission" date="2016-05" db="EMBL/GenBank/DDBJ databases">
        <authorList>
            <person name="Lavstsen T."/>
            <person name="Jespersen J.S."/>
        </authorList>
    </citation>
    <scope>NUCLEOTIDE SEQUENCE</scope>
    <source>
        <tissue evidence="1">Brain</tissue>
    </source>
</reference>
<reference evidence="1" key="2">
    <citation type="submission" date="2016-06" db="EMBL/GenBank/DDBJ databases">
        <title>The genome of a short-lived fish provides insights into sex chromosome evolution and the genetic control of aging.</title>
        <authorList>
            <person name="Reichwald K."/>
            <person name="Felder M."/>
            <person name="Petzold A."/>
            <person name="Koch P."/>
            <person name="Groth M."/>
            <person name="Platzer M."/>
        </authorList>
    </citation>
    <scope>NUCLEOTIDE SEQUENCE</scope>
    <source>
        <tissue evidence="1">Brain</tissue>
    </source>
</reference>
<name>A0A1A7WV05_9TELE</name>
<feature type="non-terminal residue" evidence="1">
    <location>
        <position position="1"/>
    </location>
</feature>
<protein>
    <submittedName>
        <fullName evidence="1">Uncharacterized protein</fullName>
    </submittedName>
</protein>
<dbReference type="EMBL" id="HADW01007984">
    <property type="protein sequence ID" value="SBP09384.1"/>
    <property type="molecule type" value="Transcribed_RNA"/>
</dbReference>
<organism evidence="1">
    <name type="scientific">Iconisemion striatum</name>
    <dbReference type="NCBI Taxonomy" id="60296"/>
    <lineage>
        <taxon>Eukaryota</taxon>
        <taxon>Metazoa</taxon>
        <taxon>Chordata</taxon>
        <taxon>Craniata</taxon>
        <taxon>Vertebrata</taxon>
        <taxon>Euteleostomi</taxon>
        <taxon>Actinopterygii</taxon>
        <taxon>Neopterygii</taxon>
        <taxon>Teleostei</taxon>
        <taxon>Neoteleostei</taxon>
        <taxon>Acanthomorphata</taxon>
        <taxon>Ovalentaria</taxon>
        <taxon>Atherinomorphae</taxon>
        <taxon>Cyprinodontiformes</taxon>
        <taxon>Nothobranchiidae</taxon>
        <taxon>Iconisemion</taxon>
    </lineage>
</organism>
<proteinExistence type="predicted"/>